<feature type="region of interest" description="Disordered" evidence="1">
    <location>
        <begin position="186"/>
        <end position="224"/>
    </location>
</feature>
<feature type="region of interest" description="Disordered" evidence="1">
    <location>
        <begin position="83"/>
        <end position="136"/>
    </location>
</feature>
<keyword evidence="2" id="KW-1133">Transmembrane helix</keyword>
<evidence type="ECO:0000313" key="3">
    <source>
        <dbReference type="EMBL" id="KAK8071269.1"/>
    </source>
</evidence>
<keyword evidence="2" id="KW-0472">Membrane</keyword>
<dbReference type="RefSeq" id="XP_066665077.1">
    <property type="nucleotide sequence ID" value="XM_066815787.1"/>
</dbReference>
<reference evidence="3 4" key="1">
    <citation type="submission" date="2023-01" db="EMBL/GenBank/DDBJ databases">
        <title>Analysis of 21 Apiospora genomes using comparative genomics revels a genus with tremendous synthesis potential of carbohydrate active enzymes and secondary metabolites.</title>
        <authorList>
            <person name="Sorensen T."/>
        </authorList>
    </citation>
    <scope>NUCLEOTIDE SEQUENCE [LARGE SCALE GENOMIC DNA]</scope>
    <source>
        <strain evidence="3 4">CBS 114990</strain>
    </source>
</reference>
<dbReference type="EMBL" id="JAQQWN010000008">
    <property type="protein sequence ID" value="KAK8071269.1"/>
    <property type="molecule type" value="Genomic_DNA"/>
</dbReference>
<gene>
    <name evidence="3" type="ORF">PG997_011472</name>
</gene>
<evidence type="ECO:0000256" key="1">
    <source>
        <dbReference type="SAM" id="MobiDB-lite"/>
    </source>
</evidence>
<protein>
    <submittedName>
        <fullName evidence="3">Uncharacterized protein</fullName>
    </submittedName>
</protein>
<keyword evidence="2" id="KW-0812">Transmembrane</keyword>
<evidence type="ECO:0000313" key="4">
    <source>
        <dbReference type="Proteomes" id="UP001433268"/>
    </source>
</evidence>
<sequence>MPAVSRPLQQAKTNVVALAIDSSNPLRFAIHLAFLAVCLSLMVAFYLKFTSWNRSLLALHLPPAAHRDDSKKRFWETSSGISVTEPAMPHNQSSNTERLKGSKRARPRHAENVPYWPQQEGNEVRDGSAGGAAAAENFPPMFASRPPPPPPMTPLAIDTASYHFQERRHGDSVSIAGDAAIPFYQHQNPDYSAGSSTSSTTMPEFQSSPTSSRRRSYTKTLSFGSPQDVSAAELDAKVPLFSPHSFPSSNPMLPPPHDSFSQDEIEMHGEIISVTDDAGMGWKRHTRVYGGGVCLACLASGGEEGGFYGPNVPLEDRRY</sequence>
<accession>A0ABR1VMY0</accession>
<dbReference type="GeneID" id="92048847"/>
<evidence type="ECO:0000256" key="2">
    <source>
        <dbReference type="SAM" id="Phobius"/>
    </source>
</evidence>
<feature type="transmembrane region" description="Helical" evidence="2">
    <location>
        <begin position="28"/>
        <end position="47"/>
    </location>
</feature>
<organism evidence="3 4">
    <name type="scientific">Apiospora hydei</name>
    <dbReference type="NCBI Taxonomy" id="1337664"/>
    <lineage>
        <taxon>Eukaryota</taxon>
        <taxon>Fungi</taxon>
        <taxon>Dikarya</taxon>
        <taxon>Ascomycota</taxon>
        <taxon>Pezizomycotina</taxon>
        <taxon>Sordariomycetes</taxon>
        <taxon>Xylariomycetidae</taxon>
        <taxon>Amphisphaeriales</taxon>
        <taxon>Apiosporaceae</taxon>
        <taxon>Apiospora</taxon>
    </lineage>
</organism>
<keyword evidence="4" id="KW-1185">Reference proteome</keyword>
<name>A0ABR1VMY0_9PEZI</name>
<comment type="caution">
    <text evidence="3">The sequence shown here is derived from an EMBL/GenBank/DDBJ whole genome shotgun (WGS) entry which is preliminary data.</text>
</comment>
<dbReference type="Proteomes" id="UP001433268">
    <property type="component" value="Unassembled WGS sequence"/>
</dbReference>
<proteinExistence type="predicted"/>
<feature type="compositionally biased region" description="Polar residues" evidence="1">
    <location>
        <begin position="186"/>
        <end position="206"/>
    </location>
</feature>